<feature type="domain" description="Recombinase" evidence="3">
    <location>
        <begin position="186"/>
        <end position="328"/>
    </location>
</feature>
<dbReference type="AlphaFoldDB" id="A0A1Q8QWP0"/>
<proteinExistence type="predicted"/>
<evidence type="ECO:0000256" key="1">
    <source>
        <dbReference type="SAM" id="Coils"/>
    </source>
</evidence>
<dbReference type="PROSITE" id="PS51737">
    <property type="entry name" value="RECOMBINASE_DNA_BIND"/>
    <property type="match status" value="1"/>
</dbReference>
<organism evidence="4 5">
    <name type="scientific">Desulfosporosinus metallidurans</name>
    <dbReference type="NCBI Taxonomy" id="1888891"/>
    <lineage>
        <taxon>Bacteria</taxon>
        <taxon>Bacillati</taxon>
        <taxon>Bacillota</taxon>
        <taxon>Clostridia</taxon>
        <taxon>Eubacteriales</taxon>
        <taxon>Desulfitobacteriaceae</taxon>
        <taxon>Desulfosporosinus</taxon>
    </lineage>
</organism>
<protein>
    <submittedName>
        <fullName evidence="4">Site-specific recombinase</fullName>
    </submittedName>
</protein>
<dbReference type="EMBL" id="MLBF01000015">
    <property type="protein sequence ID" value="OLN31705.1"/>
    <property type="molecule type" value="Genomic_DNA"/>
</dbReference>
<reference evidence="4 5" key="1">
    <citation type="submission" date="2016-09" db="EMBL/GenBank/DDBJ databases">
        <title>Complete genome of Desulfosporosinus sp. OL.</title>
        <authorList>
            <person name="Mardanov A."/>
            <person name="Beletsky A."/>
            <person name="Panova A."/>
            <person name="Karnachuk O."/>
            <person name="Ravin N."/>
        </authorList>
    </citation>
    <scope>NUCLEOTIDE SEQUENCE [LARGE SCALE GENOMIC DNA]</scope>
    <source>
        <strain evidence="4 5">OL</strain>
    </source>
</reference>
<dbReference type="PANTHER" id="PTHR30461:SF23">
    <property type="entry name" value="DNA RECOMBINASE-RELATED"/>
    <property type="match status" value="1"/>
</dbReference>
<accession>A0A1Q8QWP0</accession>
<dbReference type="InterPro" id="IPR038109">
    <property type="entry name" value="DNA_bind_recomb_sf"/>
</dbReference>
<sequence>MARKSRASAIAADTMPVQQLEKVYSTGIYVRLSVEDNNRKEDGDSIEMQKYMLQKYVNGQPDMRIYSLYCDNGRTGTNFERPEFERLMEDVRAGKVDCIVVKDLSRLGRNYIETGHYMEKIFPFLGVRFIAVNDDYDSLTGQNGNDLIVSLKNLINDIYAKDISKKSGSALAVKQRNGEFIGAFPPYGYLKDKDDNHRLVPDPDTAHIARQIFLWKAEGIGINTIARRLNEKGISSPAKYRYLSGIFKKEPTGSGAIWQGQAIKLITSNLMYAGHMAQGKSRRSLYDGLPTTMIPHSDWVVVRDTHEPIIDEDTFSKVQKIKEEQNRLRVSLNGKYADISNKENVFRGLLYCDDCKTKMVRYKGVSKAGSVSYSFICRVYAQNLSLTCTNKSVREKLLFEWVHSAIQKQIDLTVDMEKVLERLNRQNSFQTAKKEIEGRIAAARQKLKRISTLKGSLFESYTDHLLSEDEYLYSKKSYDEDIQRLQTKLDALEREGMRYEKTLTPQNEWIQAFQKYEDKTSITREMALELIQCIWVSDYNSIEIVWNYRDEYKKILPYKEGACL</sequence>
<dbReference type="InterPro" id="IPR036162">
    <property type="entry name" value="Resolvase-like_N_sf"/>
</dbReference>
<dbReference type="Gene3D" id="3.40.50.1390">
    <property type="entry name" value="Resolvase, N-terminal catalytic domain"/>
    <property type="match status" value="1"/>
</dbReference>
<dbReference type="Proteomes" id="UP000186102">
    <property type="component" value="Unassembled WGS sequence"/>
</dbReference>
<dbReference type="PROSITE" id="PS51736">
    <property type="entry name" value="RECOMBINASES_3"/>
    <property type="match status" value="1"/>
</dbReference>
<dbReference type="RefSeq" id="WP_075365010.1">
    <property type="nucleotide sequence ID" value="NZ_MLBF01000015.1"/>
</dbReference>
<dbReference type="Pfam" id="PF07508">
    <property type="entry name" value="Recombinase"/>
    <property type="match status" value="1"/>
</dbReference>
<evidence type="ECO:0000313" key="5">
    <source>
        <dbReference type="Proteomes" id="UP000186102"/>
    </source>
</evidence>
<dbReference type="InterPro" id="IPR050639">
    <property type="entry name" value="SSR_resolvase"/>
</dbReference>
<feature type="domain" description="Resolvase/invertase-type recombinase catalytic" evidence="2">
    <location>
        <begin position="25"/>
        <end position="178"/>
    </location>
</feature>
<dbReference type="Pfam" id="PF13408">
    <property type="entry name" value="Zn_ribbon_recom"/>
    <property type="match status" value="1"/>
</dbReference>
<evidence type="ECO:0000259" key="3">
    <source>
        <dbReference type="PROSITE" id="PS51737"/>
    </source>
</evidence>
<dbReference type="GO" id="GO:0000150">
    <property type="term" value="F:DNA strand exchange activity"/>
    <property type="evidence" value="ECO:0007669"/>
    <property type="project" value="InterPro"/>
</dbReference>
<evidence type="ECO:0000259" key="2">
    <source>
        <dbReference type="PROSITE" id="PS51736"/>
    </source>
</evidence>
<dbReference type="InterPro" id="IPR006119">
    <property type="entry name" value="Resolv_N"/>
</dbReference>
<keyword evidence="1" id="KW-0175">Coiled coil</keyword>
<dbReference type="Pfam" id="PF00239">
    <property type="entry name" value="Resolvase"/>
    <property type="match status" value="1"/>
</dbReference>
<feature type="coiled-coil region" evidence="1">
    <location>
        <begin position="433"/>
        <end position="502"/>
    </location>
</feature>
<dbReference type="PANTHER" id="PTHR30461">
    <property type="entry name" value="DNA-INVERTASE FROM LAMBDOID PROPHAGE"/>
    <property type="match status" value="1"/>
</dbReference>
<gene>
    <name evidence="4" type="ORF">DSOL_2393</name>
</gene>
<dbReference type="OrthoDB" id="1094757at2"/>
<dbReference type="STRING" id="1888891.DSOL_2393"/>
<dbReference type="Gene3D" id="3.90.1750.20">
    <property type="entry name" value="Putative Large Serine Recombinase, Chain B, Domain 2"/>
    <property type="match status" value="1"/>
</dbReference>
<evidence type="ECO:0000313" key="4">
    <source>
        <dbReference type="EMBL" id="OLN31705.1"/>
    </source>
</evidence>
<dbReference type="SMART" id="SM00857">
    <property type="entry name" value="Resolvase"/>
    <property type="match status" value="1"/>
</dbReference>
<dbReference type="SUPFAM" id="SSF53041">
    <property type="entry name" value="Resolvase-like"/>
    <property type="match status" value="1"/>
</dbReference>
<dbReference type="InterPro" id="IPR011109">
    <property type="entry name" value="DNA_bind_recombinase_dom"/>
</dbReference>
<keyword evidence="5" id="KW-1185">Reference proteome</keyword>
<name>A0A1Q8QWP0_9FIRM</name>
<dbReference type="InterPro" id="IPR025827">
    <property type="entry name" value="Zn_ribbon_recom_dom"/>
</dbReference>
<dbReference type="GO" id="GO:0003677">
    <property type="term" value="F:DNA binding"/>
    <property type="evidence" value="ECO:0007669"/>
    <property type="project" value="InterPro"/>
</dbReference>
<comment type="caution">
    <text evidence="4">The sequence shown here is derived from an EMBL/GenBank/DDBJ whole genome shotgun (WGS) entry which is preliminary data.</text>
</comment>